<dbReference type="InterPro" id="IPR027417">
    <property type="entry name" value="P-loop_NTPase"/>
</dbReference>
<dbReference type="AlphaFoldDB" id="A0A4Y7QMX3"/>
<dbReference type="InterPro" id="IPR001752">
    <property type="entry name" value="Kinesin_motor_dom"/>
</dbReference>
<dbReference type="PANTHER" id="PTHR24115:SF1008">
    <property type="entry name" value="KINESIN-LIKE PROTEIN SUBITO"/>
    <property type="match status" value="1"/>
</dbReference>
<evidence type="ECO:0000256" key="5">
    <source>
        <dbReference type="PROSITE-ProRule" id="PRU00283"/>
    </source>
</evidence>
<dbReference type="VEuPathDB" id="FungiDB:BD410DRAFT_738409"/>
<dbReference type="Gene3D" id="3.40.850.10">
    <property type="entry name" value="Kinesin motor domain"/>
    <property type="match status" value="1"/>
</dbReference>
<evidence type="ECO:0000256" key="2">
    <source>
        <dbReference type="ARBA" id="ARBA00022741"/>
    </source>
</evidence>
<feature type="region of interest" description="Disordered" evidence="7">
    <location>
        <begin position="1"/>
        <end position="84"/>
    </location>
</feature>
<feature type="compositionally biased region" description="Acidic residues" evidence="7">
    <location>
        <begin position="768"/>
        <end position="794"/>
    </location>
</feature>
<feature type="compositionally biased region" description="Polar residues" evidence="7">
    <location>
        <begin position="69"/>
        <end position="84"/>
    </location>
</feature>
<name>A0A4Y7QMX3_9AGAM</name>
<dbReference type="InterPro" id="IPR036961">
    <property type="entry name" value="Kinesin_motor_dom_sf"/>
</dbReference>
<feature type="compositionally biased region" description="Acidic residues" evidence="7">
    <location>
        <begin position="807"/>
        <end position="819"/>
    </location>
</feature>
<dbReference type="EMBL" id="ML170157">
    <property type="protein sequence ID" value="TDL28755.1"/>
    <property type="molecule type" value="Genomic_DNA"/>
</dbReference>
<evidence type="ECO:0000256" key="1">
    <source>
        <dbReference type="ARBA" id="ARBA00022701"/>
    </source>
</evidence>
<dbReference type="PRINTS" id="PR00380">
    <property type="entry name" value="KINESINHEAVY"/>
</dbReference>
<evidence type="ECO:0000256" key="7">
    <source>
        <dbReference type="SAM" id="MobiDB-lite"/>
    </source>
</evidence>
<accession>A0A4Y7QMX3</accession>
<dbReference type="Pfam" id="PF00225">
    <property type="entry name" value="Kinesin"/>
    <property type="match status" value="1"/>
</dbReference>
<dbReference type="OrthoDB" id="123929at2759"/>
<comment type="similarity">
    <text evidence="5 6">Belongs to the TRAFAC class myosin-kinesin ATPase superfamily. Kinesin family.</text>
</comment>
<feature type="compositionally biased region" description="Polar residues" evidence="7">
    <location>
        <begin position="564"/>
        <end position="578"/>
    </location>
</feature>
<reference evidence="9 10" key="1">
    <citation type="submission" date="2018-06" db="EMBL/GenBank/DDBJ databases">
        <title>A transcriptomic atlas of mushroom development highlights an independent origin of complex multicellularity.</title>
        <authorList>
            <consortium name="DOE Joint Genome Institute"/>
            <person name="Krizsan K."/>
            <person name="Almasi E."/>
            <person name="Merenyi Z."/>
            <person name="Sahu N."/>
            <person name="Viragh M."/>
            <person name="Koszo T."/>
            <person name="Mondo S."/>
            <person name="Kiss B."/>
            <person name="Balint B."/>
            <person name="Kues U."/>
            <person name="Barry K."/>
            <person name="Hegedus J.C."/>
            <person name="Henrissat B."/>
            <person name="Johnson J."/>
            <person name="Lipzen A."/>
            <person name="Ohm R."/>
            <person name="Nagy I."/>
            <person name="Pangilinan J."/>
            <person name="Yan J."/>
            <person name="Xiong Y."/>
            <person name="Grigoriev I.V."/>
            <person name="Hibbett D.S."/>
            <person name="Nagy L.G."/>
        </authorList>
    </citation>
    <scope>NUCLEOTIDE SEQUENCE [LARGE SCALE GENOMIC DNA]</scope>
    <source>
        <strain evidence="9 10">SZMC22713</strain>
    </source>
</reference>
<feature type="compositionally biased region" description="Polar residues" evidence="7">
    <location>
        <begin position="837"/>
        <end position="864"/>
    </location>
</feature>
<evidence type="ECO:0000313" key="9">
    <source>
        <dbReference type="EMBL" id="TDL28755.1"/>
    </source>
</evidence>
<dbReference type="GO" id="GO:0005634">
    <property type="term" value="C:nucleus"/>
    <property type="evidence" value="ECO:0007669"/>
    <property type="project" value="TreeGrafter"/>
</dbReference>
<dbReference type="GO" id="GO:0005871">
    <property type="term" value="C:kinesin complex"/>
    <property type="evidence" value="ECO:0007669"/>
    <property type="project" value="TreeGrafter"/>
</dbReference>
<dbReference type="GO" id="GO:0005524">
    <property type="term" value="F:ATP binding"/>
    <property type="evidence" value="ECO:0007669"/>
    <property type="project" value="UniProtKB-UniRule"/>
</dbReference>
<dbReference type="STRING" id="50990.A0A4Y7QMX3"/>
<evidence type="ECO:0000313" key="10">
    <source>
        <dbReference type="Proteomes" id="UP000294933"/>
    </source>
</evidence>
<keyword evidence="10" id="KW-1185">Reference proteome</keyword>
<dbReference type="PANTHER" id="PTHR24115">
    <property type="entry name" value="KINESIN-RELATED"/>
    <property type="match status" value="1"/>
</dbReference>
<dbReference type="PROSITE" id="PS00411">
    <property type="entry name" value="KINESIN_MOTOR_1"/>
    <property type="match status" value="1"/>
</dbReference>
<keyword evidence="4 5" id="KW-0505">Motor protein</keyword>
<sequence length="914" mass="100217">MTTRPKNTVPRTTRSKTKNPDGPSLLPAEPPTRSTRASSNRTKPQTVVKQVGRGATADKPVPRTPLAHVQNQDLKSTQPTSTVQVEDGDKDTIKAYLRIRPTLGDTESSSIPYLKSLTSTSVQMSDPSPSRIRSQNLHSVYTFTHVFPPETRQSEFFTMTTLPLVRDLVAGQNGLVFTYGVTNSGKTYTIQGGDEPDTAGILPRTLDVVFNSLEGQHSNASYRPLRMAGVERVNQQTLRESHAVLDAADESFMESVFADTCPSVRTSDTTTVTVDRNYEYSVWVSYIEVYNEKIYDLLSSDASDEDVPHGLPRSTSSTKFPSSTSTWQNIAALAASSSLDVLLVKRKALALKNDPDGGKFVAGLREVHVRNAEDAKAVFRMGNIKRRVFGTLANSVSSRSHGIFTIKVLKIHKGAPNDIENVSSSRLSIVDLAGSERSKNTQNTGDRLKEAGNINKSLMVLGQCMEALRNNQKRQAASLATPGRGFLDPARLGIVPFRHSRLTELFQDFFVGDSAGRAVMIVNVNPYDTGFDENSHVMKFAALAKDVTTSVLPVALAAQKRKNQLGSGTSGIPTSPNKLQPMPTRRKVTISTGGKSGKKISEAVLEVVEEDEEGTEESDEPMNPLVDALFDEIERLHVQLYESEMRSAVIEAETREEVMRDMEERMLKMERMFARRLMNEVQQNELKTDAKIDMLHQFGNFAARARRSSGSVTAAEVYDNESIGEQDDDEISTNESESRSPSPSPSAGRDVPSIKKVNDIGPNQIGLLDDDMAIDEIDADDTMTIGDDDDDEDSNNSSMEGGNTGDDQADDDEDDEDWEPSPAHSSTSHSKPAKQGRNANPSKVKPNSQTASATPRNIPKSSLMSLSNVQKRLDLLSLHSDDDFDARTTTPQRNPGSKSQDPKTQSVVVHEVVH</sequence>
<dbReference type="InterPro" id="IPR027640">
    <property type="entry name" value="Kinesin-like_fam"/>
</dbReference>
<feature type="region of interest" description="Disordered" evidence="7">
    <location>
        <begin position="563"/>
        <end position="594"/>
    </location>
</feature>
<feature type="compositionally biased region" description="Polar residues" evidence="7">
    <location>
        <begin position="32"/>
        <end position="48"/>
    </location>
</feature>
<gene>
    <name evidence="9" type="ORF">BD410DRAFT_738409</name>
</gene>
<dbReference type="GO" id="GO:0005874">
    <property type="term" value="C:microtubule"/>
    <property type="evidence" value="ECO:0007669"/>
    <property type="project" value="UniProtKB-KW"/>
</dbReference>
<dbReference type="Proteomes" id="UP000294933">
    <property type="component" value="Unassembled WGS sequence"/>
</dbReference>
<dbReference type="PROSITE" id="PS50067">
    <property type="entry name" value="KINESIN_MOTOR_2"/>
    <property type="match status" value="1"/>
</dbReference>
<dbReference type="SMART" id="SM00129">
    <property type="entry name" value="KISc"/>
    <property type="match status" value="1"/>
</dbReference>
<keyword evidence="3 5" id="KW-0067">ATP-binding</keyword>
<evidence type="ECO:0000256" key="4">
    <source>
        <dbReference type="ARBA" id="ARBA00023175"/>
    </source>
</evidence>
<protein>
    <recommendedName>
        <fullName evidence="6">Kinesin-like protein</fullName>
    </recommendedName>
</protein>
<dbReference type="InterPro" id="IPR019821">
    <property type="entry name" value="Kinesin_motor_CS"/>
</dbReference>
<feature type="region of interest" description="Disordered" evidence="7">
    <location>
        <begin position="879"/>
        <end position="914"/>
    </location>
</feature>
<keyword evidence="2 5" id="KW-0547">Nucleotide-binding</keyword>
<feature type="compositionally biased region" description="Polar residues" evidence="7">
    <location>
        <begin position="887"/>
        <end position="907"/>
    </location>
</feature>
<dbReference type="GO" id="GO:0007018">
    <property type="term" value="P:microtubule-based movement"/>
    <property type="evidence" value="ECO:0007669"/>
    <property type="project" value="InterPro"/>
</dbReference>
<feature type="region of interest" description="Disordered" evidence="7">
    <location>
        <begin position="709"/>
        <end position="864"/>
    </location>
</feature>
<proteinExistence type="inferred from homology"/>
<feature type="compositionally biased region" description="Acidic residues" evidence="7">
    <location>
        <begin position="718"/>
        <end position="732"/>
    </location>
</feature>
<organism evidence="9 10">
    <name type="scientific">Rickenella mellea</name>
    <dbReference type="NCBI Taxonomy" id="50990"/>
    <lineage>
        <taxon>Eukaryota</taxon>
        <taxon>Fungi</taxon>
        <taxon>Dikarya</taxon>
        <taxon>Basidiomycota</taxon>
        <taxon>Agaricomycotina</taxon>
        <taxon>Agaricomycetes</taxon>
        <taxon>Hymenochaetales</taxon>
        <taxon>Rickenellaceae</taxon>
        <taxon>Rickenella</taxon>
    </lineage>
</organism>
<dbReference type="GO" id="GO:0016887">
    <property type="term" value="F:ATP hydrolysis activity"/>
    <property type="evidence" value="ECO:0007669"/>
    <property type="project" value="TreeGrafter"/>
</dbReference>
<feature type="domain" description="Kinesin motor" evidence="8">
    <location>
        <begin position="92"/>
        <end position="547"/>
    </location>
</feature>
<evidence type="ECO:0000256" key="3">
    <source>
        <dbReference type="ARBA" id="ARBA00022840"/>
    </source>
</evidence>
<dbReference type="GO" id="GO:0008017">
    <property type="term" value="F:microtubule binding"/>
    <property type="evidence" value="ECO:0007669"/>
    <property type="project" value="InterPro"/>
</dbReference>
<feature type="binding site" evidence="5">
    <location>
        <begin position="180"/>
        <end position="187"/>
    </location>
    <ligand>
        <name>ATP</name>
        <dbReference type="ChEBI" id="CHEBI:30616"/>
    </ligand>
</feature>
<dbReference type="GO" id="GO:0003777">
    <property type="term" value="F:microtubule motor activity"/>
    <property type="evidence" value="ECO:0007669"/>
    <property type="project" value="InterPro"/>
</dbReference>
<dbReference type="SUPFAM" id="SSF52540">
    <property type="entry name" value="P-loop containing nucleoside triphosphate hydrolases"/>
    <property type="match status" value="1"/>
</dbReference>
<evidence type="ECO:0000256" key="6">
    <source>
        <dbReference type="RuleBase" id="RU000394"/>
    </source>
</evidence>
<keyword evidence="1 6" id="KW-0493">Microtubule</keyword>
<evidence type="ECO:0000259" key="8">
    <source>
        <dbReference type="PROSITE" id="PS50067"/>
    </source>
</evidence>
<feature type="compositionally biased region" description="Polar residues" evidence="7">
    <location>
        <begin position="1"/>
        <end position="12"/>
    </location>
</feature>